<dbReference type="AlphaFoldDB" id="A0AAN7WSE9"/>
<dbReference type="GO" id="GO:1990756">
    <property type="term" value="F:ubiquitin-like ligase-substrate adaptor activity"/>
    <property type="evidence" value="ECO:0007669"/>
    <property type="project" value="UniProtKB-ARBA"/>
</dbReference>
<protein>
    <recommendedName>
        <fullName evidence="6">F-box domain-containing protein</fullName>
    </recommendedName>
</protein>
<accession>A0AAN7WSE9</accession>
<dbReference type="SMART" id="SM00256">
    <property type="entry name" value="FBOX"/>
    <property type="match status" value="1"/>
</dbReference>
<dbReference type="InterPro" id="IPR020472">
    <property type="entry name" value="WD40_PAC1"/>
</dbReference>
<dbReference type="GO" id="GO:0031146">
    <property type="term" value="P:SCF-dependent proteasomal ubiquitin-dependent protein catabolic process"/>
    <property type="evidence" value="ECO:0007669"/>
    <property type="project" value="UniProtKB-ARBA"/>
</dbReference>
<feature type="repeat" description="WD" evidence="4">
    <location>
        <begin position="471"/>
        <end position="493"/>
    </location>
</feature>
<feature type="repeat" description="WD" evidence="4">
    <location>
        <begin position="364"/>
        <end position="405"/>
    </location>
</feature>
<dbReference type="InterPro" id="IPR001680">
    <property type="entry name" value="WD40_rpt"/>
</dbReference>
<feature type="repeat" description="WD" evidence="4">
    <location>
        <begin position="325"/>
        <end position="364"/>
    </location>
</feature>
<keyword evidence="1 4" id="KW-0853">WD repeat</keyword>
<dbReference type="InterPro" id="IPR036322">
    <property type="entry name" value="WD40_repeat_dom_sf"/>
</dbReference>
<dbReference type="Gene3D" id="1.20.1280.50">
    <property type="match status" value="1"/>
</dbReference>
<sequence length="602" mass="68845">MLVSGNSNSNSNNKVTKSSIPKYNFNKFCYRHDPDIQSTFTHTACHKQDMKRLKDINDRISQLPASEQIEIHHIISKFTNSNDKIRTLIIDGILNSCCFPQLSYASTQLKQMIKIDFISILPQELSLKILSYLDCESLCQATMVCKRWKVLADDDRVWYRMCQQHIDRKCPNCGWGLPLLHMKNRARMIRGKKRETAHGNGNGNDKIVSQESNILNKMNPWKIIYRDRFKVESNWRHGKCIIKEFKGHMDGILSMKFNYRLLFTGSYDSTIAIWDIFTGKLVRRLTGHQSGVKTLFFDGSKLITGSLDKTIRVWNYITGECVSTYRGHTDSVMSVDSFKKIIVSGSADKTVRVWHVESRTCYTLRGHTEWVNCVKLHPKSFSCYSCSDDTTIRMWDIRTNTCLKVFRGHVGQVQKVIPLRIVDIENLVTDNTPSNNMGDTNEQGQLSEEEEQDMDGENVKLDENIPYPTHLLSCSLDNTIKLWDVKTGKCVRTQFGHVEGVWDIAADTFRIISGSHDGSIKVWDLQSGKCMHTFHGKNLQKIDNDVNITPSTSNDNIHNGSTTNRTAPIACVDIGDSEFFSGDEIGCVKMYKFDLEDTNMEY</sequence>
<dbReference type="Proteomes" id="UP001306508">
    <property type="component" value="Unassembled WGS sequence"/>
</dbReference>
<evidence type="ECO:0000256" key="4">
    <source>
        <dbReference type="PROSITE-ProRule" id="PRU00221"/>
    </source>
</evidence>
<dbReference type="InterPro" id="IPR001810">
    <property type="entry name" value="F-box_dom"/>
</dbReference>
<dbReference type="PRINTS" id="PR00320">
    <property type="entry name" value="GPROTEINBRPT"/>
</dbReference>
<dbReference type="SUPFAM" id="SSF81383">
    <property type="entry name" value="F-box domain"/>
    <property type="match status" value="1"/>
</dbReference>
<dbReference type="InterPro" id="IPR015943">
    <property type="entry name" value="WD40/YVTN_repeat-like_dom_sf"/>
</dbReference>
<dbReference type="CDD" id="cd00200">
    <property type="entry name" value="WD40"/>
    <property type="match status" value="1"/>
</dbReference>
<dbReference type="InterPro" id="IPR051075">
    <property type="entry name" value="SCF_subunit_WD-repeat"/>
</dbReference>
<dbReference type="EMBL" id="JAWIZZ010000035">
    <property type="protein sequence ID" value="KAK5781507.1"/>
    <property type="molecule type" value="Genomic_DNA"/>
</dbReference>
<feature type="repeat" description="WD" evidence="4">
    <location>
        <begin position="285"/>
        <end position="324"/>
    </location>
</feature>
<reference evidence="8" key="1">
    <citation type="submission" date="2023-07" db="EMBL/GenBank/DDBJ databases">
        <title>A draft genome of Kazachstania heterogenica Y-27499.</title>
        <authorList>
            <person name="Donic C."/>
            <person name="Kralova J.S."/>
            <person name="Fidel L."/>
            <person name="Ben-Dor S."/>
            <person name="Jung S."/>
        </authorList>
    </citation>
    <scope>NUCLEOTIDE SEQUENCE [LARGE SCALE GENOMIC DNA]</scope>
    <source>
        <strain evidence="8">Y27499</strain>
    </source>
</reference>
<feature type="repeat" description="WD" evidence="4">
    <location>
        <begin position="245"/>
        <end position="284"/>
    </location>
</feature>
<dbReference type="FunFam" id="1.20.1280.50:FF:000016">
    <property type="entry name" value="E3 ubiquitin ligase complex SCF subunit sconB"/>
    <property type="match status" value="1"/>
</dbReference>
<dbReference type="FunFam" id="2.130.10.10:FF:001373">
    <property type="entry name" value="F-box protein MET30"/>
    <property type="match status" value="1"/>
</dbReference>
<dbReference type="InterPro" id="IPR019775">
    <property type="entry name" value="WD40_repeat_CS"/>
</dbReference>
<dbReference type="PROSITE" id="PS00678">
    <property type="entry name" value="WD_REPEATS_1"/>
    <property type="match status" value="3"/>
</dbReference>
<evidence type="ECO:0000256" key="1">
    <source>
        <dbReference type="ARBA" id="ARBA00022574"/>
    </source>
</evidence>
<dbReference type="Pfam" id="PF12937">
    <property type="entry name" value="F-box-like"/>
    <property type="match status" value="1"/>
</dbReference>
<dbReference type="SUPFAM" id="SSF50978">
    <property type="entry name" value="WD40 repeat-like"/>
    <property type="match status" value="2"/>
</dbReference>
<gene>
    <name evidence="7" type="ORF">RI543_001055</name>
</gene>
<feature type="compositionally biased region" description="Polar residues" evidence="5">
    <location>
        <begin position="430"/>
        <end position="446"/>
    </location>
</feature>
<dbReference type="PANTHER" id="PTHR19872:SF9">
    <property type="entry name" value="UBIQUITIN-BINDING SDF UBIQUITIN LIGASE COMPLEX SUBUNIT"/>
    <property type="match status" value="1"/>
</dbReference>
<keyword evidence="8" id="KW-1185">Reference proteome</keyword>
<dbReference type="PROSITE" id="PS50181">
    <property type="entry name" value="FBOX"/>
    <property type="match status" value="1"/>
</dbReference>
<proteinExistence type="predicted"/>
<dbReference type="FunFam" id="2.130.10.10:FF:000715">
    <property type="entry name" value="F-box protein MET30"/>
    <property type="match status" value="1"/>
</dbReference>
<dbReference type="Gene3D" id="2.130.10.10">
    <property type="entry name" value="YVTN repeat-like/Quinoprotein amine dehydrogenase"/>
    <property type="match status" value="3"/>
</dbReference>
<evidence type="ECO:0000256" key="3">
    <source>
        <dbReference type="ARBA" id="ARBA00022786"/>
    </source>
</evidence>
<keyword evidence="3" id="KW-0833">Ubl conjugation pathway</keyword>
<comment type="caution">
    <text evidence="7">The sequence shown here is derived from an EMBL/GenBank/DDBJ whole genome shotgun (WGS) entry which is preliminary data.</text>
</comment>
<evidence type="ECO:0000313" key="7">
    <source>
        <dbReference type="EMBL" id="KAK5781507.1"/>
    </source>
</evidence>
<evidence type="ECO:0000256" key="5">
    <source>
        <dbReference type="SAM" id="MobiDB-lite"/>
    </source>
</evidence>
<organism evidence="7 8">
    <name type="scientific">Arxiozyma heterogenica</name>
    <dbReference type="NCBI Taxonomy" id="278026"/>
    <lineage>
        <taxon>Eukaryota</taxon>
        <taxon>Fungi</taxon>
        <taxon>Dikarya</taxon>
        <taxon>Ascomycota</taxon>
        <taxon>Saccharomycotina</taxon>
        <taxon>Saccharomycetes</taxon>
        <taxon>Saccharomycetales</taxon>
        <taxon>Saccharomycetaceae</taxon>
        <taxon>Arxiozyma</taxon>
    </lineage>
</organism>
<dbReference type="PROSITE" id="PS50294">
    <property type="entry name" value="WD_REPEATS_REGION"/>
    <property type="match status" value="5"/>
</dbReference>
<feature type="repeat" description="WD" evidence="4">
    <location>
        <begin position="494"/>
        <end position="533"/>
    </location>
</feature>
<dbReference type="InterPro" id="IPR036047">
    <property type="entry name" value="F-box-like_dom_sf"/>
</dbReference>
<feature type="region of interest" description="Disordered" evidence="5">
    <location>
        <begin position="430"/>
        <end position="453"/>
    </location>
</feature>
<feature type="domain" description="F-box" evidence="6">
    <location>
        <begin position="115"/>
        <end position="161"/>
    </location>
</feature>
<evidence type="ECO:0000256" key="2">
    <source>
        <dbReference type="ARBA" id="ARBA00022737"/>
    </source>
</evidence>
<dbReference type="GO" id="GO:0019005">
    <property type="term" value="C:SCF ubiquitin ligase complex"/>
    <property type="evidence" value="ECO:0007669"/>
    <property type="project" value="UniProtKB-ARBA"/>
</dbReference>
<keyword evidence="2" id="KW-0677">Repeat</keyword>
<dbReference type="SMART" id="SM00320">
    <property type="entry name" value="WD40"/>
    <property type="match status" value="6"/>
</dbReference>
<dbReference type="PROSITE" id="PS50082">
    <property type="entry name" value="WD_REPEATS_2"/>
    <property type="match status" value="6"/>
</dbReference>
<dbReference type="PANTHER" id="PTHR19872">
    <property type="entry name" value="UBIQUITIN LIGASE SPECIFICITY FACTOR/HREP PROTEIN"/>
    <property type="match status" value="1"/>
</dbReference>
<dbReference type="CDD" id="cd22147">
    <property type="entry name" value="F-box_SpPof1-like"/>
    <property type="match status" value="1"/>
</dbReference>
<name>A0AAN7WSE9_9SACH</name>
<evidence type="ECO:0000313" key="8">
    <source>
        <dbReference type="Proteomes" id="UP001306508"/>
    </source>
</evidence>
<dbReference type="Pfam" id="PF00400">
    <property type="entry name" value="WD40"/>
    <property type="match status" value="6"/>
</dbReference>
<evidence type="ECO:0000259" key="6">
    <source>
        <dbReference type="PROSITE" id="PS50181"/>
    </source>
</evidence>